<dbReference type="RefSeq" id="WP_186344956.1">
    <property type="nucleotide sequence ID" value="NZ_BMMR01000002.1"/>
</dbReference>
<feature type="region of interest" description="Disordered" evidence="1">
    <location>
        <begin position="59"/>
        <end position="88"/>
    </location>
</feature>
<evidence type="ECO:0008006" key="4">
    <source>
        <dbReference type="Google" id="ProtNLM"/>
    </source>
</evidence>
<name>A0ABR6U5L1_9ACTN</name>
<accession>A0ABR6U5L1</accession>
<evidence type="ECO:0000256" key="1">
    <source>
        <dbReference type="SAM" id="MobiDB-lite"/>
    </source>
</evidence>
<evidence type="ECO:0000313" key="2">
    <source>
        <dbReference type="EMBL" id="MBC2959716.1"/>
    </source>
</evidence>
<evidence type="ECO:0000313" key="3">
    <source>
        <dbReference type="Proteomes" id="UP000604001"/>
    </source>
</evidence>
<comment type="caution">
    <text evidence="2">The sequence shown here is derived from an EMBL/GenBank/DDBJ whole genome shotgun (WGS) entry which is preliminary data.</text>
</comment>
<protein>
    <recommendedName>
        <fullName evidence="4">Amidase</fullName>
    </recommendedName>
</protein>
<proteinExistence type="predicted"/>
<reference evidence="2 3" key="1">
    <citation type="submission" date="2020-08" db="EMBL/GenBank/DDBJ databases">
        <title>novel species in genus Nocardioides.</title>
        <authorList>
            <person name="Zhang G."/>
        </authorList>
    </citation>
    <scope>NUCLEOTIDE SEQUENCE [LARGE SCALE GENOMIC DNA]</scope>
    <source>
        <strain evidence="2 3">SC8A-24</strain>
    </source>
</reference>
<dbReference type="EMBL" id="JACMYC010000002">
    <property type="protein sequence ID" value="MBC2959716.1"/>
    <property type="molecule type" value="Genomic_DNA"/>
</dbReference>
<gene>
    <name evidence="2" type="ORF">H7344_05335</name>
</gene>
<dbReference type="Proteomes" id="UP000604001">
    <property type="component" value="Unassembled WGS sequence"/>
</dbReference>
<sequence>MSTSTLAPAADLADDAVTPGALLDRVRTARRTADAAEVELLVLAVEWAHAHPVLRGQEAWGVPSALSTPSAAPGTADDPDADVAGDELSGIPLVRWDAPAAFAAANAMSTRPGRR</sequence>
<organism evidence="2 3">
    <name type="scientific">Nocardioides deserti</name>
    <dbReference type="NCBI Taxonomy" id="1588644"/>
    <lineage>
        <taxon>Bacteria</taxon>
        <taxon>Bacillati</taxon>
        <taxon>Actinomycetota</taxon>
        <taxon>Actinomycetes</taxon>
        <taxon>Propionibacteriales</taxon>
        <taxon>Nocardioidaceae</taxon>
        <taxon>Nocardioides</taxon>
    </lineage>
</organism>
<keyword evidence="3" id="KW-1185">Reference proteome</keyword>